<dbReference type="Proteomes" id="UP000002279">
    <property type="component" value="Chromosome 17"/>
</dbReference>
<dbReference type="Pfam" id="PF03099">
    <property type="entry name" value="BPL_LplA_LipB"/>
    <property type="match status" value="1"/>
</dbReference>
<evidence type="ECO:0000256" key="1">
    <source>
        <dbReference type="ARBA" id="ARBA00009934"/>
    </source>
</evidence>
<dbReference type="InterPro" id="IPR003142">
    <property type="entry name" value="BPL_C"/>
</dbReference>
<keyword evidence="2" id="KW-0436">Ligase</keyword>
<dbReference type="InterPro" id="IPR004408">
    <property type="entry name" value="Biotin_CoA_COase_ligase"/>
</dbReference>
<keyword evidence="7" id="KW-1185">Reference proteome</keyword>
<dbReference type="SUPFAM" id="SSF55681">
    <property type="entry name" value="Class II aaRS and biotin synthetases"/>
    <property type="match status" value="1"/>
</dbReference>
<evidence type="ECO:0000256" key="4">
    <source>
        <dbReference type="SAM" id="SignalP"/>
    </source>
</evidence>
<dbReference type="CDD" id="cd16442">
    <property type="entry name" value="BPL"/>
    <property type="match status" value="1"/>
</dbReference>
<dbReference type="InterPro" id="IPR045864">
    <property type="entry name" value="aa-tRNA-synth_II/BPL/LPL"/>
</dbReference>
<dbReference type="GO" id="GO:0004077">
    <property type="term" value="F:biotin--[biotin carboxyl-carrier protein] ligase activity"/>
    <property type="evidence" value="ECO:0000318"/>
    <property type="project" value="GO_Central"/>
</dbReference>
<dbReference type="Ensembl" id="ENSOANT00000000296.3">
    <property type="protein sequence ID" value="ENSOANP00000000296.3"/>
    <property type="gene ID" value="ENSOANG00000000154.3"/>
</dbReference>
<feature type="region of interest" description="Disordered" evidence="3">
    <location>
        <begin position="271"/>
        <end position="294"/>
    </location>
</feature>
<dbReference type="GO" id="GO:0070781">
    <property type="term" value="P:response to biotin"/>
    <property type="evidence" value="ECO:0007669"/>
    <property type="project" value="Ensembl"/>
</dbReference>
<dbReference type="GO" id="GO:0043687">
    <property type="term" value="P:post-translational protein modification"/>
    <property type="evidence" value="ECO:0007669"/>
    <property type="project" value="Ensembl"/>
</dbReference>
<dbReference type="PANTHER" id="PTHR12835">
    <property type="entry name" value="BIOTIN PROTEIN LIGASE"/>
    <property type="match status" value="1"/>
</dbReference>
<proteinExistence type="inferred from homology"/>
<protein>
    <submittedName>
        <fullName evidence="6">Holocarboxylase synthetase</fullName>
    </submittedName>
</protein>
<feature type="domain" description="BPL/LPL catalytic" evidence="5">
    <location>
        <begin position="589"/>
        <end position="787"/>
    </location>
</feature>
<dbReference type="InterPro" id="IPR004143">
    <property type="entry name" value="BPL_LPL_catalytic"/>
</dbReference>
<evidence type="ECO:0000256" key="2">
    <source>
        <dbReference type="ARBA" id="ARBA00022598"/>
    </source>
</evidence>
<accession>F6UEY9</accession>
<comment type="similarity">
    <text evidence="1">Belongs to the biotin--protein ligase family.</text>
</comment>
<keyword evidence="4" id="KW-0732">Signal</keyword>
<evidence type="ECO:0000259" key="5">
    <source>
        <dbReference type="PROSITE" id="PS51733"/>
    </source>
</evidence>
<dbReference type="NCBIfam" id="TIGR00121">
    <property type="entry name" value="birA_ligase"/>
    <property type="match status" value="1"/>
</dbReference>
<evidence type="ECO:0000313" key="7">
    <source>
        <dbReference type="Proteomes" id="UP000002279"/>
    </source>
</evidence>
<reference evidence="6" key="3">
    <citation type="submission" date="2025-09" db="UniProtKB">
        <authorList>
            <consortium name="Ensembl"/>
        </authorList>
    </citation>
    <scope>IDENTIFICATION</scope>
    <source>
        <strain evidence="6">Glennie</strain>
    </source>
</reference>
<feature type="region of interest" description="Disordered" evidence="3">
    <location>
        <begin position="199"/>
        <end position="236"/>
    </location>
</feature>
<dbReference type="InParanoid" id="F6UEY9"/>
<dbReference type="HOGENOM" id="CLU_006150_2_2_1"/>
<organism evidence="6 7">
    <name type="scientific">Ornithorhynchus anatinus</name>
    <name type="common">Duckbill platypus</name>
    <dbReference type="NCBI Taxonomy" id="9258"/>
    <lineage>
        <taxon>Eukaryota</taxon>
        <taxon>Metazoa</taxon>
        <taxon>Chordata</taxon>
        <taxon>Craniata</taxon>
        <taxon>Vertebrata</taxon>
        <taxon>Euteleostomi</taxon>
        <taxon>Mammalia</taxon>
        <taxon>Monotremata</taxon>
        <taxon>Ornithorhynchidae</taxon>
        <taxon>Ornithorhynchus</taxon>
    </lineage>
</organism>
<dbReference type="GO" id="GO:0016363">
    <property type="term" value="C:nuclear matrix"/>
    <property type="evidence" value="ECO:0007669"/>
    <property type="project" value="Ensembl"/>
</dbReference>
<dbReference type="eggNOG" id="KOG1536">
    <property type="taxonomic scope" value="Eukaryota"/>
</dbReference>
<dbReference type="GO" id="GO:0005652">
    <property type="term" value="C:nuclear lamina"/>
    <property type="evidence" value="ECO:0007669"/>
    <property type="project" value="Ensembl"/>
</dbReference>
<name>F6UEY9_ORNAN</name>
<dbReference type="PROSITE" id="PS51733">
    <property type="entry name" value="BPL_LPL_CATALYTIC"/>
    <property type="match status" value="1"/>
</dbReference>
<dbReference type="OMA" id="VEHCPLH"/>
<feature type="signal peptide" evidence="4">
    <location>
        <begin position="1"/>
        <end position="19"/>
    </location>
</feature>
<dbReference type="GO" id="GO:0009374">
    <property type="term" value="F:biotin binding"/>
    <property type="evidence" value="ECO:0007669"/>
    <property type="project" value="Ensembl"/>
</dbReference>
<reference evidence="6 7" key="1">
    <citation type="journal article" date="2008" name="Nature">
        <title>Genome analysis of the platypus reveals unique signatures of evolution.</title>
        <authorList>
            <person name="Warren W.C."/>
            <person name="Hillier L.W."/>
            <person name="Marshall Graves J.A."/>
            <person name="Birney E."/>
            <person name="Ponting C.P."/>
            <person name="Grutzner F."/>
            <person name="Belov K."/>
            <person name="Miller W."/>
            <person name="Clarke L."/>
            <person name="Chinwalla A.T."/>
            <person name="Yang S.P."/>
            <person name="Heger A."/>
            <person name="Locke D.P."/>
            <person name="Miethke P."/>
            <person name="Waters P.D."/>
            <person name="Veyrunes F."/>
            <person name="Fulton L."/>
            <person name="Fulton B."/>
            <person name="Graves T."/>
            <person name="Wallis J."/>
            <person name="Puente X.S."/>
            <person name="Lopez-Otin C."/>
            <person name="Ordonez G.R."/>
            <person name="Eichler E.E."/>
            <person name="Chen L."/>
            <person name="Cheng Z."/>
            <person name="Deakin J.E."/>
            <person name="Alsop A."/>
            <person name="Thompson K."/>
            <person name="Kirby P."/>
            <person name="Papenfuss A.T."/>
            <person name="Wakefield M.J."/>
            <person name="Olender T."/>
            <person name="Lancet D."/>
            <person name="Huttley G.A."/>
            <person name="Smit A.F."/>
            <person name="Pask A."/>
            <person name="Temple-Smith P."/>
            <person name="Batzer M.A."/>
            <person name="Walker J.A."/>
            <person name="Konkel M.K."/>
            <person name="Harris R.S."/>
            <person name="Whittington C.M."/>
            <person name="Wong E.S."/>
            <person name="Gemmell N.J."/>
            <person name="Buschiazzo E."/>
            <person name="Vargas Jentzsch I.M."/>
            <person name="Merkel A."/>
            <person name="Schmitz J."/>
            <person name="Zemann A."/>
            <person name="Churakov G."/>
            <person name="Kriegs J.O."/>
            <person name="Brosius J."/>
            <person name="Murchison E.P."/>
            <person name="Sachidanandam R."/>
            <person name="Smith C."/>
            <person name="Hannon G.J."/>
            <person name="Tsend-Ayush E."/>
            <person name="McMillan D."/>
            <person name="Attenborough R."/>
            <person name="Rens W."/>
            <person name="Ferguson-Smith M."/>
            <person name="Lefevre C.M."/>
            <person name="Sharp J.A."/>
            <person name="Nicholas K.R."/>
            <person name="Ray D.A."/>
            <person name="Kube M."/>
            <person name="Reinhardt R."/>
            <person name="Pringle T.H."/>
            <person name="Taylor J."/>
            <person name="Jones R.C."/>
            <person name="Nixon B."/>
            <person name="Dacheux J.L."/>
            <person name="Niwa H."/>
            <person name="Sekita Y."/>
            <person name="Huang X."/>
            <person name="Stark A."/>
            <person name="Kheradpour P."/>
            <person name="Kellis M."/>
            <person name="Flicek P."/>
            <person name="Chen Y."/>
            <person name="Webber C."/>
            <person name="Hardison R."/>
            <person name="Nelson J."/>
            <person name="Hallsworth-Pepin K."/>
            <person name="Delehaunty K."/>
            <person name="Markovic C."/>
            <person name="Minx P."/>
            <person name="Feng Y."/>
            <person name="Kremitzki C."/>
            <person name="Mitreva M."/>
            <person name="Glasscock J."/>
            <person name="Wylie T."/>
            <person name="Wohldmann P."/>
            <person name="Thiru P."/>
            <person name="Nhan M.N."/>
            <person name="Pohl C.S."/>
            <person name="Smith S.M."/>
            <person name="Hou S."/>
            <person name="Nefedov M."/>
            <person name="de Jong P.J."/>
            <person name="Renfree M.B."/>
            <person name="Mardis E.R."/>
            <person name="Wilson R.K."/>
        </authorList>
    </citation>
    <scope>NUCLEOTIDE SEQUENCE [LARGE SCALE GENOMIC DNA]</scope>
    <source>
        <strain evidence="6 7">Glennie</strain>
    </source>
</reference>
<gene>
    <name evidence="6" type="primary">HLCS</name>
</gene>
<evidence type="ECO:0000256" key="3">
    <source>
        <dbReference type="SAM" id="MobiDB-lite"/>
    </source>
</evidence>
<dbReference type="GO" id="GO:0019899">
    <property type="term" value="F:enzyme binding"/>
    <property type="evidence" value="ECO:0007669"/>
    <property type="project" value="Ensembl"/>
</dbReference>
<evidence type="ECO:0000313" key="6">
    <source>
        <dbReference type="Ensembl" id="ENSOANP00000000296.3"/>
    </source>
</evidence>
<reference evidence="6" key="2">
    <citation type="submission" date="2025-08" db="UniProtKB">
        <authorList>
            <consortium name="Ensembl"/>
        </authorList>
    </citation>
    <scope>IDENTIFICATION</scope>
    <source>
        <strain evidence="6">Glennie</strain>
    </source>
</reference>
<dbReference type="PANTHER" id="PTHR12835:SF5">
    <property type="entry name" value="BIOTIN--PROTEIN LIGASE"/>
    <property type="match status" value="1"/>
</dbReference>
<dbReference type="GO" id="GO:0005737">
    <property type="term" value="C:cytoplasm"/>
    <property type="evidence" value="ECO:0000318"/>
    <property type="project" value="GO_Central"/>
</dbReference>
<feature type="compositionally biased region" description="Low complexity" evidence="3">
    <location>
        <begin position="219"/>
        <end position="230"/>
    </location>
</feature>
<dbReference type="Bgee" id="ENSOANG00000000154">
    <property type="expression patterns" value="Expressed in endometrium and 7 other cell types or tissues"/>
</dbReference>
<feature type="chain" id="PRO_5028213060" evidence="4">
    <location>
        <begin position="20"/>
        <end position="861"/>
    </location>
</feature>
<dbReference type="FunCoup" id="F6UEY9">
    <property type="interactions" value="1353"/>
</dbReference>
<dbReference type="GO" id="GO:0005829">
    <property type="term" value="C:cytosol"/>
    <property type="evidence" value="ECO:0007669"/>
    <property type="project" value="Ensembl"/>
</dbReference>
<dbReference type="Gene3D" id="3.30.930.10">
    <property type="entry name" value="Bira Bifunctional Protein, Domain 2"/>
    <property type="match status" value="1"/>
</dbReference>
<dbReference type="GO" id="GO:0000785">
    <property type="term" value="C:chromatin"/>
    <property type="evidence" value="ECO:0007669"/>
    <property type="project" value="Ensembl"/>
</dbReference>
<dbReference type="STRING" id="9258.ENSOANP00000000296"/>
<dbReference type="GeneTree" id="ENSGT00390000002960"/>
<sequence length="861" mass="92589">MLITLCYLYLWARWGRSPAGLVRSAVRRLHRSPCSFTFCRGPGDPTPTLTPTPTPTPGPRDDGVCLRVGARLFFTGCSQSIDDLNTWVLLLVSPFVYRGDILGAERIAFVAESVQSLKPLSPPLPQIVRLSDCCLPLACRPGEPYQLMAEASVDDFSKLGIAFMEGRLRMDDGMVPQKIVSVHLQASVLKELQQLVAPTAAERPVGRPAPEGPPEPRGGRASPREAAGPAHPHRHLHPLHLSSCHECLELENSTIESVKFASAEDIPDLPYDGCGDGGPAAGDSGLPAGRGRKAGASEKVPNVLVYVGADPARFQPLRAVLADCLAADSYTVYPLREEDVLGAPWLDCAALLVLAAAGPLPEAVRQRVLAYLDRGGKVLGLASSFVCGGLRLRRWDAPGPAVRDLVFSVGAGRRGHRLHVLTSGWTFEGEPAAGPGRLRGHPAEAEGEGLVVHLPHGEAGGEAVLCQVHLEASPGSVATQSPDDFNLLKTSNSERFEVLKEILTALGLNCDPQPAPPLTPLYLLTPQPETGGVFRQWLEKHVDAQGMIPSHQVTLQFVPSYEPEMEVTPARIPVVTETEGFASEYFSMDTYRENLRTKTLGKVVLFAEVTTSTMSLLDGLMLETPAEMGLVAIAGRQTQGRGRGGNAWLSPVGCALSTALLSVPLASHLGQRIPFVQHLVSLAVVEAVRTIPGYQDIDLRVKWPNDIYYGDLLKLGGVLVNSILLGTTFYILAGFGVNVSNSNPTVCINDLIEEHNRKHAGGLPPLHADALIARTLTALEGLLDAFQARGPDGVLPLYYKYWLHSGQQIRLGGDSGPLAWVVGLDDSGFLQVHREGQGIDTVHPDGNSFDMLHNLILPKRP</sequence>
<dbReference type="AlphaFoldDB" id="F6UEY9"/>
<dbReference type="Pfam" id="PF02237">
    <property type="entry name" value="BPL_C"/>
    <property type="match status" value="1"/>
</dbReference>